<dbReference type="InParanoid" id="A0A1Z5K9K3"/>
<dbReference type="EMBL" id="BDSP01000191">
    <property type="protein sequence ID" value="GAX22791.1"/>
    <property type="molecule type" value="Genomic_DNA"/>
</dbReference>
<proteinExistence type="predicted"/>
<dbReference type="AlphaFoldDB" id="A0A1Z5K9K3"/>
<sequence length="176" mass="20582">MAISETPTEGIVSQRKSFWSRFRRQTKNNERWPSVSQNNKAISPHHPVVNEQAPTAREAAFSGPPRYDWMDIETAAAIQIQAAYRRHHVLQQLEKEGHLTAPIRQRQQLRSVPNLLACCGVGFLFDYNDELERQEHYSRQKQERADREAQLRDQFLRKQRQCEAETPVIEAFEVVE</sequence>
<name>A0A1Z5K9K3_FISSO</name>
<protein>
    <submittedName>
        <fullName evidence="1">Uncharacterized protein</fullName>
    </submittedName>
</protein>
<dbReference type="OrthoDB" id="49139at2759"/>
<gene>
    <name evidence="1" type="ORF">FisN_24Lh062</name>
</gene>
<accession>A0A1Z5K9K3</accession>
<comment type="caution">
    <text evidence="1">The sequence shown here is derived from an EMBL/GenBank/DDBJ whole genome shotgun (WGS) entry which is preliminary data.</text>
</comment>
<evidence type="ECO:0000313" key="1">
    <source>
        <dbReference type="EMBL" id="GAX22791.1"/>
    </source>
</evidence>
<organism evidence="1 2">
    <name type="scientific">Fistulifera solaris</name>
    <name type="common">Oleaginous diatom</name>
    <dbReference type="NCBI Taxonomy" id="1519565"/>
    <lineage>
        <taxon>Eukaryota</taxon>
        <taxon>Sar</taxon>
        <taxon>Stramenopiles</taxon>
        <taxon>Ochrophyta</taxon>
        <taxon>Bacillariophyta</taxon>
        <taxon>Bacillariophyceae</taxon>
        <taxon>Bacillariophycidae</taxon>
        <taxon>Naviculales</taxon>
        <taxon>Naviculaceae</taxon>
        <taxon>Fistulifera</taxon>
    </lineage>
</organism>
<dbReference type="Proteomes" id="UP000198406">
    <property type="component" value="Unassembled WGS sequence"/>
</dbReference>
<reference evidence="1 2" key="1">
    <citation type="journal article" date="2015" name="Plant Cell">
        <title>Oil accumulation by the oleaginous diatom Fistulifera solaris as revealed by the genome and transcriptome.</title>
        <authorList>
            <person name="Tanaka T."/>
            <person name="Maeda Y."/>
            <person name="Veluchamy A."/>
            <person name="Tanaka M."/>
            <person name="Abida H."/>
            <person name="Marechal E."/>
            <person name="Bowler C."/>
            <person name="Muto M."/>
            <person name="Sunaga Y."/>
            <person name="Tanaka M."/>
            <person name="Yoshino T."/>
            <person name="Taniguchi T."/>
            <person name="Fukuda Y."/>
            <person name="Nemoto M."/>
            <person name="Matsumoto M."/>
            <person name="Wong P.S."/>
            <person name="Aburatani S."/>
            <person name="Fujibuchi W."/>
        </authorList>
    </citation>
    <scope>NUCLEOTIDE SEQUENCE [LARGE SCALE GENOMIC DNA]</scope>
    <source>
        <strain evidence="1 2">JPCC DA0580</strain>
    </source>
</reference>
<keyword evidence="2" id="KW-1185">Reference proteome</keyword>
<evidence type="ECO:0000313" key="2">
    <source>
        <dbReference type="Proteomes" id="UP000198406"/>
    </source>
</evidence>